<feature type="domain" description="DALR anticodon binding" evidence="11">
    <location>
        <begin position="476"/>
        <end position="598"/>
    </location>
</feature>
<keyword evidence="13" id="KW-1185">Reference proteome</keyword>
<evidence type="ECO:0000256" key="9">
    <source>
        <dbReference type="ARBA" id="ARBA00049339"/>
    </source>
</evidence>
<keyword evidence="6 10" id="KW-0648">Protein biosynthesis</keyword>
<evidence type="ECO:0000256" key="4">
    <source>
        <dbReference type="ARBA" id="ARBA00022741"/>
    </source>
</evidence>
<dbReference type="SMART" id="SM00836">
    <property type="entry name" value="DALR_1"/>
    <property type="match status" value="1"/>
</dbReference>
<keyword evidence="3 10" id="KW-0436">Ligase</keyword>
<proteinExistence type="inferred from homology"/>
<dbReference type="Gene3D" id="1.10.730.10">
    <property type="entry name" value="Isoleucyl-tRNA Synthetase, Domain 1"/>
    <property type="match status" value="1"/>
</dbReference>
<dbReference type="InterPro" id="IPR035684">
    <property type="entry name" value="ArgRS_core"/>
</dbReference>
<organism evidence="12 13">
    <name type="scientific">Achlya hypogyna</name>
    <name type="common">Oomycete</name>
    <name type="synonym">Protoachlya hypogyna</name>
    <dbReference type="NCBI Taxonomy" id="1202772"/>
    <lineage>
        <taxon>Eukaryota</taxon>
        <taxon>Sar</taxon>
        <taxon>Stramenopiles</taxon>
        <taxon>Oomycota</taxon>
        <taxon>Saprolegniomycetes</taxon>
        <taxon>Saprolegniales</taxon>
        <taxon>Achlyaceae</taxon>
        <taxon>Achlya</taxon>
    </lineage>
</organism>
<dbReference type="SUPFAM" id="SSF47323">
    <property type="entry name" value="Anticodon-binding domain of a subclass of class I aminoacyl-tRNA synthetases"/>
    <property type="match status" value="1"/>
</dbReference>
<dbReference type="Gene3D" id="3.30.1360.70">
    <property type="entry name" value="Arginyl tRNA synthetase N-terminal domain"/>
    <property type="match status" value="1"/>
</dbReference>
<keyword evidence="5 10" id="KW-0067">ATP-binding</keyword>
<dbReference type="PRINTS" id="PR01038">
    <property type="entry name" value="TRNASYNTHARG"/>
</dbReference>
<evidence type="ECO:0000256" key="3">
    <source>
        <dbReference type="ARBA" id="ARBA00022598"/>
    </source>
</evidence>
<dbReference type="PROSITE" id="PS00178">
    <property type="entry name" value="AA_TRNA_LIGASE_I"/>
    <property type="match status" value="1"/>
</dbReference>
<comment type="catalytic activity">
    <reaction evidence="9">
        <text>tRNA(Arg) + L-arginine + ATP = L-arginyl-tRNA(Arg) + AMP + diphosphate</text>
        <dbReference type="Rhea" id="RHEA:20301"/>
        <dbReference type="Rhea" id="RHEA-COMP:9658"/>
        <dbReference type="Rhea" id="RHEA-COMP:9673"/>
        <dbReference type="ChEBI" id="CHEBI:30616"/>
        <dbReference type="ChEBI" id="CHEBI:32682"/>
        <dbReference type="ChEBI" id="CHEBI:33019"/>
        <dbReference type="ChEBI" id="CHEBI:78442"/>
        <dbReference type="ChEBI" id="CHEBI:78513"/>
        <dbReference type="ChEBI" id="CHEBI:456215"/>
        <dbReference type="EC" id="6.1.1.19"/>
    </reaction>
</comment>
<dbReference type="STRING" id="1202772.A0A1V9YDA6"/>
<dbReference type="EC" id="6.1.1.19" evidence="2"/>
<evidence type="ECO:0000256" key="1">
    <source>
        <dbReference type="ARBA" id="ARBA00005594"/>
    </source>
</evidence>
<dbReference type="GO" id="GO:0006420">
    <property type="term" value="P:arginyl-tRNA aminoacylation"/>
    <property type="evidence" value="ECO:0007669"/>
    <property type="project" value="InterPro"/>
</dbReference>
<gene>
    <name evidence="12" type="ORF">ACHHYP_14353</name>
</gene>
<keyword evidence="4 10" id="KW-0547">Nucleotide-binding</keyword>
<comment type="similarity">
    <text evidence="1 10">Belongs to the class-I aminoacyl-tRNA synthetase family.</text>
</comment>
<dbReference type="GO" id="GO:0004814">
    <property type="term" value="F:arginine-tRNA ligase activity"/>
    <property type="evidence" value="ECO:0007669"/>
    <property type="project" value="UniProtKB-EC"/>
</dbReference>
<keyword evidence="7 10" id="KW-0030">Aminoacyl-tRNA synthetase</keyword>
<dbReference type="SUPFAM" id="SSF52374">
    <property type="entry name" value="Nucleotidylyl transferase"/>
    <property type="match status" value="1"/>
</dbReference>
<dbReference type="PANTHER" id="PTHR11956">
    <property type="entry name" value="ARGINYL-TRNA SYNTHETASE"/>
    <property type="match status" value="1"/>
</dbReference>
<dbReference type="Pfam" id="PF00750">
    <property type="entry name" value="tRNA-synt_1d"/>
    <property type="match status" value="1"/>
</dbReference>
<accession>A0A1V9YDA6</accession>
<dbReference type="OrthoDB" id="68056at2759"/>
<dbReference type="GO" id="GO:0005737">
    <property type="term" value="C:cytoplasm"/>
    <property type="evidence" value="ECO:0007669"/>
    <property type="project" value="InterPro"/>
</dbReference>
<evidence type="ECO:0000256" key="5">
    <source>
        <dbReference type="ARBA" id="ARBA00022840"/>
    </source>
</evidence>
<dbReference type="InterPro" id="IPR014729">
    <property type="entry name" value="Rossmann-like_a/b/a_fold"/>
</dbReference>
<comment type="caution">
    <text evidence="12">The sequence shown here is derived from an EMBL/GenBank/DDBJ whole genome shotgun (WGS) entry which is preliminary data.</text>
</comment>
<name>A0A1V9YDA6_ACHHY</name>
<evidence type="ECO:0000256" key="6">
    <source>
        <dbReference type="ARBA" id="ARBA00022917"/>
    </source>
</evidence>
<dbReference type="Gene3D" id="3.40.50.620">
    <property type="entry name" value="HUPs"/>
    <property type="match status" value="1"/>
</dbReference>
<evidence type="ECO:0000256" key="2">
    <source>
        <dbReference type="ARBA" id="ARBA00012837"/>
    </source>
</evidence>
<evidence type="ECO:0000256" key="10">
    <source>
        <dbReference type="RuleBase" id="RU363038"/>
    </source>
</evidence>
<dbReference type="NCBIfam" id="TIGR00456">
    <property type="entry name" value="argS"/>
    <property type="match status" value="1"/>
</dbReference>
<sequence>MLKARGIQTRAFSQVLSIQSLLQDALVATNYPQITPQNSLFRRSHQPQVDYQSSAILSLGLPPKERVPAAEAVKALLLEQDNAMLAQATVTAPGFLNVSLRSDWIAKHAFAMATTGVQPRSAGNAAQRVLVDFASPNMGKELHVGHLRSSVLGDTVSNLLEFQGHSVTRVSHVGDLGSAIATLLVQAMDEDDNQAQTLPPSAGLLAASATAADLGRWYERGKQRLVSDPAFKAQVDHVVLQLQQTDKSTWTQPWLQTCAISRAAFDVLYKRLNVTVHERGEATYLKLIPTVLDSLVSAGLAVESQGALCIFIDGPDKSPMLVRKQDGGFLYATTDLATLYSRIHGDRTIDPIAYDRVIYITDLSQSLHFRHLFEAAALAGWTKDRPVQLDHVGFGLVMGEDGTKLSSRKGGSTSLEALLNEAGLESASRSVVEDADHGYIGDAAVRYYDLAQHRERNYKFSYNSVLNLKGNTAVYLMYASARLQGIRRKAGREDSWASLLSQPNAADVLLEASGDWHPTERALALVLSQFEDALLETQAGWHPHLLCDYLFRVTTSFHAFYEACRVQNHAPRLVLCAATDAVLRRGLALLGISAIDRM</sequence>
<evidence type="ECO:0000256" key="7">
    <source>
        <dbReference type="ARBA" id="ARBA00023146"/>
    </source>
</evidence>
<evidence type="ECO:0000313" key="12">
    <source>
        <dbReference type="EMBL" id="OQR83724.1"/>
    </source>
</evidence>
<dbReference type="InterPro" id="IPR001278">
    <property type="entry name" value="Arg-tRNA-ligase"/>
</dbReference>
<protein>
    <recommendedName>
        <fullName evidence="2">arginine--tRNA ligase</fullName>
        <ecNumber evidence="2">6.1.1.19</ecNumber>
    </recommendedName>
    <alternativeName>
        <fullName evidence="8">Arginyl-tRNA synthetase</fullName>
    </alternativeName>
</protein>
<dbReference type="InterPro" id="IPR001412">
    <property type="entry name" value="aa-tRNA-synth_I_CS"/>
</dbReference>
<dbReference type="EMBL" id="JNBR01002084">
    <property type="protein sequence ID" value="OQR83724.1"/>
    <property type="molecule type" value="Genomic_DNA"/>
</dbReference>
<evidence type="ECO:0000259" key="11">
    <source>
        <dbReference type="SMART" id="SM00836"/>
    </source>
</evidence>
<dbReference type="PANTHER" id="PTHR11956:SF5">
    <property type="entry name" value="ARGININE--TRNA LIGASE, CYTOPLASMIC"/>
    <property type="match status" value="1"/>
</dbReference>
<evidence type="ECO:0000313" key="13">
    <source>
        <dbReference type="Proteomes" id="UP000243579"/>
    </source>
</evidence>
<reference evidence="12 13" key="1">
    <citation type="journal article" date="2014" name="Genome Biol. Evol.">
        <title>The secreted proteins of Achlya hypogyna and Thraustotheca clavata identify the ancestral oomycete secretome and reveal gene acquisitions by horizontal gene transfer.</title>
        <authorList>
            <person name="Misner I."/>
            <person name="Blouin N."/>
            <person name="Leonard G."/>
            <person name="Richards T.A."/>
            <person name="Lane C.E."/>
        </authorList>
    </citation>
    <scope>NUCLEOTIDE SEQUENCE [LARGE SCALE GENOMIC DNA]</scope>
    <source>
        <strain evidence="12 13">ATCC 48635</strain>
    </source>
</reference>
<dbReference type="InterPro" id="IPR036695">
    <property type="entry name" value="Arg-tRNA-synth_N_sf"/>
</dbReference>
<dbReference type="AlphaFoldDB" id="A0A1V9YDA6"/>
<dbReference type="Proteomes" id="UP000243579">
    <property type="component" value="Unassembled WGS sequence"/>
</dbReference>
<dbReference type="InterPro" id="IPR009080">
    <property type="entry name" value="tRNAsynth_Ia_anticodon-bd"/>
</dbReference>
<evidence type="ECO:0000256" key="8">
    <source>
        <dbReference type="ARBA" id="ARBA00033033"/>
    </source>
</evidence>
<dbReference type="InterPro" id="IPR008909">
    <property type="entry name" value="DALR_anticod-bd"/>
</dbReference>
<dbReference type="GO" id="GO:0005524">
    <property type="term" value="F:ATP binding"/>
    <property type="evidence" value="ECO:0007669"/>
    <property type="project" value="UniProtKB-KW"/>
</dbReference>
<dbReference type="Pfam" id="PF05746">
    <property type="entry name" value="DALR_1"/>
    <property type="match status" value="1"/>
</dbReference>